<dbReference type="PROSITE" id="PS51193">
    <property type="entry name" value="HELICASE_ATP_BIND_2"/>
    <property type="match status" value="1"/>
</dbReference>
<dbReference type="Proteomes" id="UP001152797">
    <property type="component" value="Unassembled WGS sequence"/>
</dbReference>
<dbReference type="GO" id="GO:0003684">
    <property type="term" value="F:damaged DNA binding"/>
    <property type="evidence" value="ECO:0007669"/>
    <property type="project" value="TreeGrafter"/>
</dbReference>
<keyword evidence="3" id="KW-0067">ATP-binding</keyword>
<comment type="caution">
    <text evidence="5">The sequence shown here is derived from an EMBL/GenBank/DDBJ whole genome shotgun (WGS) entry which is preliminary data.</text>
</comment>
<evidence type="ECO:0000313" key="6">
    <source>
        <dbReference type="EMBL" id="CAL4788725.1"/>
    </source>
</evidence>
<reference evidence="6 7" key="2">
    <citation type="submission" date="2024-05" db="EMBL/GenBank/DDBJ databases">
        <authorList>
            <person name="Chen Y."/>
            <person name="Shah S."/>
            <person name="Dougan E. K."/>
            <person name="Thang M."/>
            <person name="Chan C."/>
        </authorList>
    </citation>
    <scope>NUCLEOTIDE SEQUENCE [LARGE SCALE GENOMIC DNA]</scope>
</reference>
<dbReference type="GO" id="GO:0006366">
    <property type="term" value="P:transcription by RNA polymerase II"/>
    <property type="evidence" value="ECO:0007669"/>
    <property type="project" value="TreeGrafter"/>
</dbReference>
<dbReference type="GO" id="GO:0016787">
    <property type="term" value="F:hydrolase activity"/>
    <property type="evidence" value="ECO:0007669"/>
    <property type="project" value="UniProtKB-KW"/>
</dbReference>
<dbReference type="InterPro" id="IPR027417">
    <property type="entry name" value="P-loop_NTPase"/>
</dbReference>
<dbReference type="InterPro" id="IPR010614">
    <property type="entry name" value="RAD3-like_helicase_DEAD"/>
</dbReference>
<dbReference type="InterPro" id="IPR014013">
    <property type="entry name" value="Helic_SF1/SF2_ATP-bd_DinG/Rad3"/>
</dbReference>
<accession>A0A9P1D0R5</accession>
<feature type="domain" description="Helicase ATP-binding" evidence="4">
    <location>
        <begin position="1"/>
        <end position="167"/>
    </location>
</feature>
<protein>
    <submittedName>
        <fullName evidence="6">General transcription and DNA repair factor IIH helicase subunit XPD (TFIIH subunit XPD) (ERCC2 homolog ) (RAD3 homolog) (UV hypersensitive protein 6) (AtUVH6) (XPD homolog) (AtXPD)</fullName>
    </submittedName>
</protein>
<keyword evidence="2" id="KW-0378">Hydrolase</keyword>
<dbReference type="GO" id="GO:0005524">
    <property type="term" value="F:ATP binding"/>
    <property type="evidence" value="ECO:0007669"/>
    <property type="project" value="UniProtKB-KW"/>
</dbReference>
<dbReference type="Gene3D" id="3.40.50.300">
    <property type="entry name" value="P-loop containing nucleotide triphosphate hydrolases"/>
    <property type="match status" value="1"/>
</dbReference>
<dbReference type="GO" id="GO:0045951">
    <property type="term" value="P:positive regulation of mitotic recombination"/>
    <property type="evidence" value="ECO:0007669"/>
    <property type="project" value="TreeGrafter"/>
</dbReference>
<keyword evidence="7" id="KW-1185">Reference proteome</keyword>
<reference evidence="5" key="1">
    <citation type="submission" date="2022-10" db="EMBL/GenBank/DDBJ databases">
        <authorList>
            <person name="Chen Y."/>
            <person name="Dougan E. K."/>
            <person name="Chan C."/>
            <person name="Rhodes N."/>
            <person name="Thang M."/>
        </authorList>
    </citation>
    <scope>NUCLEOTIDE SEQUENCE</scope>
</reference>
<evidence type="ECO:0000256" key="2">
    <source>
        <dbReference type="ARBA" id="ARBA00022801"/>
    </source>
</evidence>
<name>A0A9P1D0R5_9DINO</name>
<dbReference type="GO" id="GO:0005634">
    <property type="term" value="C:nucleus"/>
    <property type="evidence" value="ECO:0007669"/>
    <property type="project" value="TreeGrafter"/>
</dbReference>
<sequence>MCRQLTAPWAREKGKTSGSAHFEKYEAALNHQSQLLETGIYTIEDLRAKGLEEGFGWCPYYAARRLIHAASVVVLNYQYVLDPKVSLASSLGGAPSLPGARRQGPATATEPSIVVFDEVRLADQLFAPAMCQLWLLETPSALANEHSIRCIITRHGCSKIPPQRQAPQVSHK</sequence>
<gene>
    <name evidence="5" type="ORF">C1SCF055_LOCUS27463</name>
</gene>
<dbReference type="InterPro" id="IPR045028">
    <property type="entry name" value="DinG/Rad3-like"/>
</dbReference>
<evidence type="ECO:0000313" key="7">
    <source>
        <dbReference type="Proteomes" id="UP001152797"/>
    </source>
</evidence>
<dbReference type="EMBL" id="CAMXCT010002934">
    <property type="protein sequence ID" value="CAI4001413.1"/>
    <property type="molecule type" value="Genomic_DNA"/>
</dbReference>
<dbReference type="OrthoDB" id="272481at2759"/>
<evidence type="ECO:0000313" key="5">
    <source>
        <dbReference type="EMBL" id="CAI4001413.1"/>
    </source>
</evidence>
<evidence type="ECO:0000259" key="4">
    <source>
        <dbReference type="PROSITE" id="PS51193"/>
    </source>
</evidence>
<dbReference type="GO" id="GO:0003678">
    <property type="term" value="F:DNA helicase activity"/>
    <property type="evidence" value="ECO:0007669"/>
    <property type="project" value="InterPro"/>
</dbReference>
<keyword evidence="6" id="KW-0347">Helicase</keyword>
<dbReference type="EMBL" id="CAMXCT020002934">
    <property type="protein sequence ID" value="CAL1154788.1"/>
    <property type="molecule type" value="Genomic_DNA"/>
</dbReference>
<dbReference type="PANTHER" id="PTHR11472">
    <property type="entry name" value="DNA REPAIR DEAD HELICASE RAD3/XP-D SUBFAMILY MEMBER"/>
    <property type="match status" value="1"/>
</dbReference>
<dbReference type="EMBL" id="CAMXCT030002934">
    <property type="protein sequence ID" value="CAL4788725.1"/>
    <property type="molecule type" value="Genomic_DNA"/>
</dbReference>
<dbReference type="Pfam" id="PF06733">
    <property type="entry name" value="DEAD_2"/>
    <property type="match status" value="1"/>
</dbReference>
<dbReference type="AlphaFoldDB" id="A0A9P1D0R5"/>
<keyword evidence="1" id="KW-0547">Nucleotide-binding</keyword>
<evidence type="ECO:0000256" key="1">
    <source>
        <dbReference type="ARBA" id="ARBA00022741"/>
    </source>
</evidence>
<proteinExistence type="predicted"/>
<dbReference type="PANTHER" id="PTHR11472:SF1">
    <property type="entry name" value="GENERAL TRANSCRIPTION AND DNA REPAIR FACTOR IIH HELICASE SUBUNIT XPD"/>
    <property type="match status" value="1"/>
</dbReference>
<organism evidence="5">
    <name type="scientific">Cladocopium goreaui</name>
    <dbReference type="NCBI Taxonomy" id="2562237"/>
    <lineage>
        <taxon>Eukaryota</taxon>
        <taxon>Sar</taxon>
        <taxon>Alveolata</taxon>
        <taxon>Dinophyceae</taxon>
        <taxon>Suessiales</taxon>
        <taxon>Symbiodiniaceae</taxon>
        <taxon>Cladocopium</taxon>
    </lineage>
</organism>
<evidence type="ECO:0000256" key="3">
    <source>
        <dbReference type="ARBA" id="ARBA00022840"/>
    </source>
</evidence>